<feature type="region of interest" description="Disordered" evidence="1">
    <location>
        <begin position="1"/>
        <end position="38"/>
    </location>
</feature>
<reference evidence="2 3" key="1">
    <citation type="journal article" date="2019" name="Commun. Biol.">
        <title>The bagworm genome reveals a unique fibroin gene that provides high tensile strength.</title>
        <authorList>
            <person name="Kono N."/>
            <person name="Nakamura H."/>
            <person name="Ohtoshi R."/>
            <person name="Tomita M."/>
            <person name="Numata K."/>
            <person name="Arakawa K."/>
        </authorList>
    </citation>
    <scope>NUCLEOTIDE SEQUENCE [LARGE SCALE GENOMIC DNA]</scope>
</reference>
<keyword evidence="3" id="KW-1185">Reference proteome</keyword>
<organism evidence="2 3">
    <name type="scientific">Eumeta variegata</name>
    <name type="common">Bagworm moth</name>
    <name type="synonym">Eumeta japonica</name>
    <dbReference type="NCBI Taxonomy" id="151549"/>
    <lineage>
        <taxon>Eukaryota</taxon>
        <taxon>Metazoa</taxon>
        <taxon>Ecdysozoa</taxon>
        <taxon>Arthropoda</taxon>
        <taxon>Hexapoda</taxon>
        <taxon>Insecta</taxon>
        <taxon>Pterygota</taxon>
        <taxon>Neoptera</taxon>
        <taxon>Endopterygota</taxon>
        <taxon>Lepidoptera</taxon>
        <taxon>Glossata</taxon>
        <taxon>Ditrysia</taxon>
        <taxon>Tineoidea</taxon>
        <taxon>Psychidae</taxon>
        <taxon>Oiketicinae</taxon>
        <taxon>Eumeta</taxon>
    </lineage>
</organism>
<name>A0A4C1XDE2_EUMVA</name>
<feature type="compositionally biased region" description="Basic and acidic residues" evidence="1">
    <location>
        <begin position="1"/>
        <end position="11"/>
    </location>
</feature>
<sequence length="80" mass="8562">MSCDGEKRRLNESGTLVKVDQNPQRGRDAPGAHGGRGIGYDGGGGVYGNWVGLMALKSLSLDLERQNCESVRLNCTPIKT</sequence>
<dbReference type="EMBL" id="BGZK01000807">
    <property type="protein sequence ID" value="GBP61213.1"/>
    <property type="molecule type" value="Genomic_DNA"/>
</dbReference>
<gene>
    <name evidence="2" type="ORF">EVAR_37478_1</name>
</gene>
<dbReference type="Proteomes" id="UP000299102">
    <property type="component" value="Unassembled WGS sequence"/>
</dbReference>
<comment type="caution">
    <text evidence="2">The sequence shown here is derived from an EMBL/GenBank/DDBJ whole genome shotgun (WGS) entry which is preliminary data.</text>
</comment>
<evidence type="ECO:0000313" key="3">
    <source>
        <dbReference type="Proteomes" id="UP000299102"/>
    </source>
</evidence>
<protein>
    <submittedName>
        <fullName evidence="2">Uncharacterized protein</fullName>
    </submittedName>
</protein>
<dbReference type="AlphaFoldDB" id="A0A4C1XDE2"/>
<evidence type="ECO:0000256" key="1">
    <source>
        <dbReference type="SAM" id="MobiDB-lite"/>
    </source>
</evidence>
<proteinExistence type="predicted"/>
<evidence type="ECO:0000313" key="2">
    <source>
        <dbReference type="EMBL" id="GBP61213.1"/>
    </source>
</evidence>
<accession>A0A4C1XDE2</accession>